<dbReference type="PROSITE" id="PS50929">
    <property type="entry name" value="ABC_TM1F"/>
    <property type="match status" value="1"/>
</dbReference>
<dbReference type="InterPro" id="IPR036640">
    <property type="entry name" value="ABC1_TM_sf"/>
</dbReference>
<name>A0A1B6IEM2_9HEMI</name>
<keyword evidence="1 4" id="KW-0812">Transmembrane</keyword>
<reference evidence="6" key="1">
    <citation type="submission" date="2015-11" db="EMBL/GenBank/DDBJ databases">
        <title>De novo transcriptome assembly of four potential Pierce s Disease insect vectors from Arizona vineyards.</title>
        <authorList>
            <person name="Tassone E.E."/>
        </authorList>
    </citation>
    <scope>NUCLEOTIDE SEQUENCE</scope>
</reference>
<feature type="transmembrane region" description="Helical" evidence="4">
    <location>
        <begin position="102"/>
        <end position="125"/>
    </location>
</feature>
<accession>A0A1B6IEM2</accession>
<dbReference type="Pfam" id="PF00664">
    <property type="entry name" value="ABC_membrane"/>
    <property type="match status" value="1"/>
</dbReference>
<dbReference type="SUPFAM" id="SSF90123">
    <property type="entry name" value="ABC transporter transmembrane region"/>
    <property type="match status" value="1"/>
</dbReference>
<evidence type="ECO:0000256" key="1">
    <source>
        <dbReference type="ARBA" id="ARBA00022692"/>
    </source>
</evidence>
<gene>
    <name evidence="6" type="ORF">g.854</name>
</gene>
<feature type="non-terminal residue" evidence="6">
    <location>
        <position position="1"/>
    </location>
</feature>
<evidence type="ECO:0000259" key="5">
    <source>
        <dbReference type="PROSITE" id="PS50929"/>
    </source>
</evidence>
<feature type="transmembrane region" description="Helical" evidence="4">
    <location>
        <begin position="131"/>
        <end position="155"/>
    </location>
</feature>
<feature type="transmembrane region" description="Helical" evidence="4">
    <location>
        <begin position="242"/>
        <end position="259"/>
    </location>
</feature>
<evidence type="ECO:0000256" key="2">
    <source>
        <dbReference type="ARBA" id="ARBA00022989"/>
    </source>
</evidence>
<dbReference type="InterPro" id="IPR011527">
    <property type="entry name" value="ABC1_TM_dom"/>
</dbReference>
<keyword evidence="2 4" id="KW-1133">Transmembrane helix</keyword>
<keyword evidence="3 4" id="KW-0472">Membrane</keyword>
<organism evidence="6">
    <name type="scientific">Homalodisca liturata</name>
    <dbReference type="NCBI Taxonomy" id="320908"/>
    <lineage>
        <taxon>Eukaryota</taxon>
        <taxon>Metazoa</taxon>
        <taxon>Ecdysozoa</taxon>
        <taxon>Arthropoda</taxon>
        <taxon>Hexapoda</taxon>
        <taxon>Insecta</taxon>
        <taxon>Pterygota</taxon>
        <taxon>Neoptera</taxon>
        <taxon>Paraneoptera</taxon>
        <taxon>Hemiptera</taxon>
        <taxon>Auchenorrhyncha</taxon>
        <taxon>Membracoidea</taxon>
        <taxon>Cicadellidae</taxon>
        <taxon>Cicadellinae</taxon>
        <taxon>Proconiini</taxon>
        <taxon>Homalodisca</taxon>
    </lineage>
</organism>
<dbReference type="GO" id="GO:0005524">
    <property type="term" value="F:ATP binding"/>
    <property type="evidence" value="ECO:0007669"/>
    <property type="project" value="InterPro"/>
</dbReference>
<evidence type="ECO:0000256" key="3">
    <source>
        <dbReference type="ARBA" id="ARBA00023136"/>
    </source>
</evidence>
<feature type="transmembrane region" description="Helical" evidence="4">
    <location>
        <begin position="216"/>
        <end position="236"/>
    </location>
</feature>
<proteinExistence type="predicted"/>
<feature type="transmembrane region" description="Helical" evidence="4">
    <location>
        <begin position="32"/>
        <end position="52"/>
    </location>
</feature>
<feature type="non-terminal residue" evidence="6">
    <location>
        <position position="334"/>
    </location>
</feature>
<dbReference type="GO" id="GO:0016020">
    <property type="term" value="C:membrane"/>
    <property type="evidence" value="ECO:0007669"/>
    <property type="project" value="InterPro"/>
</dbReference>
<evidence type="ECO:0000256" key="4">
    <source>
        <dbReference type="SAM" id="Phobius"/>
    </source>
</evidence>
<dbReference type="Gene3D" id="1.20.1560.10">
    <property type="entry name" value="ABC transporter type 1, transmembrane domain"/>
    <property type="match status" value="1"/>
</dbReference>
<dbReference type="GO" id="GO:0140359">
    <property type="term" value="F:ABC-type transporter activity"/>
    <property type="evidence" value="ECO:0007669"/>
    <property type="project" value="InterPro"/>
</dbReference>
<protein>
    <recommendedName>
        <fullName evidence="5">ABC transmembrane type-1 domain-containing protein</fullName>
    </recommendedName>
</protein>
<feature type="domain" description="ABC transmembrane type-1" evidence="5">
    <location>
        <begin position="1"/>
        <end position="233"/>
    </location>
</feature>
<dbReference type="AlphaFoldDB" id="A0A1B6IEM2"/>
<dbReference type="EMBL" id="GECU01022317">
    <property type="protein sequence ID" value="JAS85389.1"/>
    <property type="molecule type" value="Transcribed_RNA"/>
</dbReference>
<sequence length="334" mass="37689">VSTWAELKIPEYAKDFYECFETRDRTLFGRTVLGVLVFTLGHYTVAWLYCCIFHMGLYSIKSALLCGYTEEYLGICHDDYQKLGTGRILAHVTRQADASARLLTILVKNVGYDVIFFIFCMASLYSKFGPFIFLMFSAAFVVVATLVGFASLVLFRRKSVYNRHENAAFNRMVDIIANFVVIRAYSRERKEINAYASSLGPYVGSGRAYEFSLQTFFYFFRILAFFMYSIIIYACFTDNMSAGMRGADLLLLCGIYSLYKKRIMALMKVYFELIECYADLSCSLTPVLSASSGALALLPKKNPTVEFGNAGLFRGGRMLFGGLSIRILPGQKVA</sequence>
<evidence type="ECO:0000313" key="6">
    <source>
        <dbReference type="EMBL" id="JAS85389.1"/>
    </source>
</evidence>